<evidence type="ECO:0000313" key="2">
    <source>
        <dbReference type="Proteomes" id="UP001519460"/>
    </source>
</evidence>
<gene>
    <name evidence="1" type="ORF">BaRGS_00019775</name>
</gene>
<dbReference type="AlphaFoldDB" id="A0ABD0KP92"/>
<keyword evidence="2" id="KW-1185">Reference proteome</keyword>
<name>A0ABD0KP92_9CAEN</name>
<reference evidence="1 2" key="1">
    <citation type="journal article" date="2023" name="Sci. Data">
        <title>Genome assembly of the Korean intertidal mud-creeper Batillaria attramentaria.</title>
        <authorList>
            <person name="Patra A.K."/>
            <person name="Ho P.T."/>
            <person name="Jun S."/>
            <person name="Lee S.J."/>
            <person name="Kim Y."/>
            <person name="Won Y.J."/>
        </authorList>
    </citation>
    <scope>NUCLEOTIDE SEQUENCE [LARGE SCALE GENOMIC DNA]</scope>
    <source>
        <strain evidence="1">Wonlab-2016</strain>
    </source>
</reference>
<dbReference type="EMBL" id="JACVVK020000144">
    <property type="protein sequence ID" value="KAK7488971.1"/>
    <property type="molecule type" value="Genomic_DNA"/>
</dbReference>
<protein>
    <submittedName>
        <fullName evidence="1">Uncharacterized protein</fullName>
    </submittedName>
</protein>
<evidence type="ECO:0000313" key="1">
    <source>
        <dbReference type="EMBL" id="KAK7488971.1"/>
    </source>
</evidence>
<organism evidence="1 2">
    <name type="scientific">Batillaria attramentaria</name>
    <dbReference type="NCBI Taxonomy" id="370345"/>
    <lineage>
        <taxon>Eukaryota</taxon>
        <taxon>Metazoa</taxon>
        <taxon>Spiralia</taxon>
        <taxon>Lophotrochozoa</taxon>
        <taxon>Mollusca</taxon>
        <taxon>Gastropoda</taxon>
        <taxon>Caenogastropoda</taxon>
        <taxon>Sorbeoconcha</taxon>
        <taxon>Cerithioidea</taxon>
        <taxon>Batillariidae</taxon>
        <taxon>Batillaria</taxon>
    </lineage>
</organism>
<comment type="caution">
    <text evidence="1">The sequence shown here is derived from an EMBL/GenBank/DDBJ whole genome shotgun (WGS) entry which is preliminary data.</text>
</comment>
<accession>A0ABD0KP92</accession>
<dbReference type="Proteomes" id="UP001519460">
    <property type="component" value="Unassembled WGS sequence"/>
</dbReference>
<proteinExistence type="predicted"/>
<sequence length="73" mass="8034">MASVYDCNELAQLVYRQSTFDLLNAANTDSAGPPCSIFMAEEFQLDDCSRQTASCGKFVMRAFSTTSSTEKCE</sequence>